<proteinExistence type="predicted"/>
<sequence>MIIAHISPRSAGKTTSVGWQAHALHERGYPTLAIEADHSRQLAEWDACAGGFPFPVQQQATPMFHKNVPPMLAPGQIAVVDCGHAEDHRAIVTSVLRVTDVAILNTAPTPSDIDRIERLPLRALIDDVAALRPDGEPPQTWVLLNRTTHSSVAVKQFRTYLRDAGWNVFSATIPHLQTYAQSMLQPVTARGSAYDELVTEMRDRGLLPKENLA</sequence>
<dbReference type="AlphaFoldDB" id="A0A1I2MV61"/>
<dbReference type="SUPFAM" id="SSF52540">
    <property type="entry name" value="P-loop containing nucleoside triphosphate hydrolases"/>
    <property type="match status" value="1"/>
</dbReference>
<dbReference type="InterPro" id="IPR027417">
    <property type="entry name" value="P-loop_NTPase"/>
</dbReference>
<evidence type="ECO:0000313" key="1">
    <source>
        <dbReference type="EMBL" id="SFF93226.1"/>
    </source>
</evidence>
<gene>
    <name evidence="1" type="ORF">SAMN05216251_14013</name>
</gene>
<dbReference type="STRING" id="380248.SAMN05216251_14013"/>
<reference evidence="1 2" key="1">
    <citation type="submission" date="2016-10" db="EMBL/GenBank/DDBJ databases">
        <authorList>
            <person name="de Groot N.N."/>
        </authorList>
    </citation>
    <scope>NUCLEOTIDE SEQUENCE [LARGE SCALE GENOMIC DNA]</scope>
    <source>
        <strain evidence="1 2">CGMCC 4.3510</strain>
    </source>
</reference>
<dbReference type="EMBL" id="FONG01000040">
    <property type="protein sequence ID" value="SFF93226.1"/>
    <property type="molecule type" value="Genomic_DNA"/>
</dbReference>
<evidence type="ECO:0000313" key="2">
    <source>
        <dbReference type="Proteomes" id="UP000199323"/>
    </source>
</evidence>
<dbReference type="Proteomes" id="UP000199323">
    <property type="component" value="Unassembled WGS sequence"/>
</dbReference>
<protein>
    <submittedName>
        <fullName evidence="1">Chromosome partitioning protein</fullName>
    </submittedName>
</protein>
<name>A0A1I2MV61_9ACTN</name>
<keyword evidence="2" id="KW-1185">Reference proteome</keyword>
<organism evidence="1 2">
    <name type="scientific">Actinacidiphila alni</name>
    <dbReference type="NCBI Taxonomy" id="380248"/>
    <lineage>
        <taxon>Bacteria</taxon>
        <taxon>Bacillati</taxon>
        <taxon>Actinomycetota</taxon>
        <taxon>Actinomycetes</taxon>
        <taxon>Kitasatosporales</taxon>
        <taxon>Streptomycetaceae</taxon>
        <taxon>Actinacidiphila</taxon>
    </lineage>
</organism>
<accession>A0A1I2MV61</accession>
<dbReference type="Gene3D" id="3.40.50.300">
    <property type="entry name" value="P-loop containing nucleotide triphosphate hydrolases"/>
    <property type="match status" value="1"/>
</dbReference>